<evidence type="ECO:0000256" key="1">
    <source>
        <dbReference type="ARBA" id="ARBA00022468"/>
    </source>
</evidence>
<gene>
    <name evidence="4" type="ORF">NP493_810g01004</name>
</gene>
<accession>A0AAD9KN77</accession>
<comment type="caution">
    <text evidence="4">The sequence shown here is derived from an EMBL/GenBank/DDBJ whole genome shotgun (WGS) entry which is preliminary data.</text>
</comment>
<dbReference type="SMART" id="SM00164">
    <property type="entry name" value="TBC"/>
    <property type="match status" value="1"/>
</dbReference>
<dbReference type="InterPro" id="IPR000195">
    <property type="entry name" value="Rab-GAP-TBC_dom"/>
</dbReference>
<dbReference type="GO" id="GO:1901096">
    <property type="term" value="P:regulation of autophagosome maturation"/>
    <property type="evidence" value="ECO:0007669"/>
    <property type="project" value="TreeGrafter"/>
</dbReference>
<dbReference type="PANTHER" id="PTHR22957:SF333">
    <property type="entry name" value="TBC1 DOMAIN FAMILY MEMBER 25"/>
    <property type="match status" value="1"/>
</dbReference>
<dbReference type="PROSITE" id="PS50086">
    <property type="entry name" value="TBC_RABGAP"/>
    <property type="match status" value="1"/>
</dbReference>
<feature type="region of interest" description="Disordered" evidence="2">
    <location>
        <begin position="442"/>
        <end position="528"/>
    </location>
</feature>
<protein>
    <recommendedName>
        <fullName evidence="3">Rab-GAP TBC domain-containing protein</fullName>
    </recommendedName>
</protein>
<dbReference type="EMBL" id="JAODUO010000809">
    <property type="protein sequence ID" value="KAK2174350.1"/>
    <property type="molecule type" value="Genomic_DNA"/>
</dbReference>
<keyword evidence="1" id="KW-0343">GTPase activation</keyword>
<evidence type="ECO:0000313" key="5">
    <source>
        <dbReference type="Proteomes" id="UP001209878"/>
    </source>
</evidence>
<dbReference type="AlphaFoldDB" id="A0AAD9KN77"/>
<proteinExistence type="predicted"/>
<feature type="compositionally biased region" description="Basic and acidic residues" evidence="2">
    <location>
        <begin position="515"/>
        <end position="527"/>
    </location>
</feature>
<name>A0AAD9KN77_RIDPI</name>
<sequence length="776" mass="85789">MQPECKKLCVDPRLTSFQVLQKLLAKAFNITEAFSVSYQANVKDGKAIYLAMVSDWDVDAAFLSSSDPFLRLKVEIKPFEQGELLHDKLGLEDWDIIGHNDVTKRNDDASRFPQSRLDSFTESISNQVTRTVSQVSRVMGLKNAAIEVDQTAAVKAPMSDAEFHTFLDPVGHLSQPEQFRLCVYRGGIEPSLRKVVWRHLLNIYPEGLNGRVRFEYLRMKSAEYYRLREEWREPFLHGNATDEVLGITLMVKKDVRRTDRAHSFYAGADDNANLESLFNVLVTFALTHPDVSYCQGMSDIASTLLVTQNDEAHAYVCFCGLMRRLKGNFLPDGEAMTTQFAHLTLLLQHHEPEFFEYLCQAHAHGLLFCYRWLLLELKREFPFDDALHMLDVLWSSLPPDYPDGQLDLVDAVYHNHGVASPGPGSPTDSYIATCSRRLHLQSGGGTTQSLTNGINPTQRLRSGMDGAKSGKVQSERAKVVRENDSRAVSQPPTGVELLNGGKHSRSHSPCSTDADSDRSKEADDEAKSNNFNVSNNVLACRPNCTDKSNHAESCPINIVVHCHSDPACGAALGDDVLEMDNSHFADKPASACSLCKKAASACACAAAPLAVDVSENRDENNPAAKLRPRTNSAPDISGVSPQQSLRLTTSTNTLRSLPTSPRRRDDGGGVGGGVVPTVDFTRPAARLPRLPPPHEFGGGKPFLMFLCLSLMTQQKELIMSRRLDHNDIAVHFDRLVRKHNVQCVLRDARSLYAAYLKAHAESLAADDDSASDDLGV</sequence>
<feature type="compositionally biased region" description="Polar residues" evidence="2">
    <location>
        <begin position="447"/>
        <end position="460"/>
    </location>
</feature>
<feature type="region of interest" description="Disordered" evidence="2">
    <location>
        <begin position="615"/>
        <end position="671"/>
    </location>
</feature>
<dbReference type="SUPFAM" id="SSF47923">
    <property type="entry name" value="Ypt/Rab-GAP domain of gyp1p"/>
    <property type="match status" value="2"/>
</dbReference>
<dbReference type="Gene3D" id="1.10.8.270">
    <property type="entry name" value="putative rabgap domain of human tbc1 domain family member 14 like domains"/>
    <property type="match status" value="1"/>
</dbReference>
<evidence type="ECO:0000256" key="2">
    <source>
        <dbReference type="SAM" id="MobiDB-lite"/>
    </source>
</evidence>
<feature type="compositionally biased region" description="Basic and acidic residues" evidence="2">
    <location>
        <begin position="473"/>
        <end position="485"/>
    </location>
</feature>
<evidence type="ECO:0000313" key="4">
    <source>
        <dbReference type="EMBL" id="KAK2174350.1"/>
    </source>
</evidence>
<reference evidence="4" key="1">
    <citation type="journal article" date="2023" name="Mol. Biol. Evol.">
        <title>Third-Generation Sequencing Reveals the Adaptive Role of the Epigenome in Three Deep-Sea Polychaetes.</title>
        <authorList>
            <person name="Perez M."/>
            <person name="Aroh O."/>
            <person name="Sun Y."/>
            <person name="Lan Y."/>
            <person name="Juniper S.K."/>
            <person name="Young C.R."/>
            <person name="Angers B."/>
            <person name="Qian P.Y."/>
        </authorList>
    </citation>
    <scope>NUCLEOTIDE SEQUENCE</scope>
    <source>
        <strain evidence="4">R07B-5</strain>
    </source>
</reference>
<dbReference type="PANTHER" id="PTHR22957">
    <property type="entry name" value="TBC1 DOMAIN FAMILY MEMBER GTPASE-ACTIVATING PROTEIN"/>
    <property type="match status" value="1"/>
</dbReference>
<dbReference type="Proteomes" id="UP001209878">
    <property type="component" value="Unassembled WGS sequence"/>
</dbReference>
<feature type="compositionally biased region" description="Polar residues" evidence="2">
    <location>
        <begin position="629"/>
        <end position="643"/>
    </location>
</feature>
<dbReference type="InterPro" id="IPR035969">
    <property type="entry name" value="Rab-GAP_TBC_sf"/>
</dbReference>
<dbReference type="GO" id="GO:0005776">
    <property type="term" value="C:autophagosome"/>
    <property type="evidence" value="ECO:0007669"/>
    <property type="project" value="TreeGrafter"/>
</dbReference>
<organism evidence="4 5">
    <name type="scientific">Ridgeia piscesae</name>
    <name type="common">Tubeworm</name>
    <dbReference type="NCBI Taxonomy" id="27915"/>
    <lineage>
        <taxon>Eukaryota</taxon>
        <taxon>Metazoa</taxon>
        <taxon>Spiralia</taxon>
        <taxon>Lophotrochozoa</taxon>
        <taxon>Annelida</taxon>
        <taxon>Polychaeta</taxon>
        <taxon>Sedentaria</taxon>
        <taxon>Canalipalpata</taxon>
        <taxon>Sabellida</taxon>
        <taxon>Siboglinidae</taxon>
        <taxon>Ridgeia</taxon>
    </lineage>
</organism>
<dbReference type="GO" id="GO:0005096">
    <property type="term" value="F:GTPase activator activity"/>
    <property type="evidence" value="ECO:0007669"/>
    <property type="project" value="UniProtKB-KW"/>
</dbReference>
<feature type="domain" description="Rab-GAP TBC" evidence="3">
    <location>
        <begin position="187"/>
        <end position="397"/>
    </location>
</feature>
<evidence type="ECO:0000259" key="3">
    <source>
        <dbReference type="PROSITE" id="PS50086"/>
    </source>
</evidence>
<dbReference type="Gene3D" id="1.10.472.80">
    <property type="entry name" value="Ypt/Rab-GAP domain of gyp1p, domain 3"/>
    <property type="match status" value="1"/>
</dbReference>
<keyword evidence="5" id="KW-1185">Reference proteome</keyword>
<dbReference type="Pfam" id="PF00566">
    <property type="entry name" value="RabGAP-TBC"/>
    <property type="match status" value="1"/>
</dbReference>
<feature type="compositionally biased region" description="Low complexity" evidence="2">
    <location>
        <begin position="644"/>
        <end position="660"/>
    </location>
</feature>